<dbReference type="PANTHER" id="PTHR36180">
    <property type="entry name" value="DNA-BINDING PROTEIN-RELATED-RELATED"/>
    <property type="match status" value="1"/>
</dbReference>
<evidence type="ECO:0000313" key="3">
    <source>
        <dbReference type="Proteomes" id="UP001359781"/>
    </source>
</evidence>
<dbReference type="Proteomes" id="UP001359781">
    <property type="component" value="Unassembled WGS sequence"/>
</dbReference>
<dbReference type="InterPro" id="IPR003497">
    <property type="entry name" value="BRO_N_domain"/>
</dbReference>
<reference evidence="2 3" key="1">
    <citation type="submission" date="2024-02" db="EMBL/GenBank/DDBJ databases">
        <title>Whole genome sequencing and characterization of Corynebacterium isolated from the ocular surface of dry eye disease sufferers.</title>
        <authorList>
            <person name="Naqvi M."/>
        </authorList>
    </citation>
    <scope>NUCLEOTIDE SEQUENCE [LARGE SCALE GENOMIC DNA]</scope>
    <source>
        <strain evidence="2 3">PCRF</strain>
    </source>
</reference>
<dbReference type="Pfam" id="PF02498">
    <property type="entry name" value="Bro-N"/>
    <property type="match status" value="1"/>
</dbReference>
<dbReference type="EMBL" id="JBAHVJ010000013">
    <property type="protein sequence ID" value="MEJ4100885.1"/>
    <property type="molecule type" value="Genomic_DNA"/>
</dbReference>
<dbReference type="RefSeq" id="WP_337891018.1">
    <property type="nucleotide sequence ID" value="NZ_JBAHVI010000012.1"/>
</dbReference>
<comment type="caution">
    <text evidence="2">The sequence shown here is derived from an EMBL/GenBank/DDBJ whole genome shotgun (WGS) entry which is preliminary data.</text>
</comment>
<gene>
    <name evidence="2" type="ORF">V5S96_11035</name>
</gene>
<dbReference type="SMART" id="SM01040">
    <property type="entry name" value="Bro-N"/>
    <property type="match status" value="1"/>
</dbReference>
<dbReference type="PROSITE" id="PS51750">
    <property type="entry name" value="BRO_N"/>
    <property type="match status" value="1"/>
</dbReference>
<accession>A0ABU8P1A9</accession>
<protein>
    <submittedName>
        <fullName evidence="2">BRO family protein</fullName>
    </submittedName>
</protein>
<feature type="domain" description="Bro-N" evidence="1">
    <location>
        <begin position="1"/>
        <end position="105"/>
    </location>
</feature>
<sequence>MMDIQQFDFKGQDVRVIADDPERPMWVARDVASDLGYKRPNDAVNAHCKGAAIRRPLQTAGGVQQVRVIAEPDLYRLIVNSELESAQEFERLVFEEILPSIRKRGGYLTPAAAEEALTNPDFIIRLATDLKEERARRAEL</sequence>
<dbReference type="PANTHER" id="PTHR36180:SF2">
    <property type="entry name" value="BRO FAMILY PROTEIN"/>
    <property type="match status" value="1"/>
</dbReference>
<proteinExistence type="predicted"/>
<name>A0ABU8P1A9_9CORY</name>
<evidence type="ECO:0000259" key="1">
    <source>
        <dbReference type="PROSITE" id="PS51750"/>
    </source>
</evidence>
<evidence type="ECO:0000313" key="2">
    <source>
        <dbReference type="EMBL" id="MEJ4100885.1"/>
    </source>
</evidence>
<organism evidence="2 3">
    <name type="scientific">Corynebacterium mastitidis</name>
    <dbReference type="NCBI Taxonomy" id="161890"/>
    <lineage>
        <taxon>Bacteria</taxon>
        <taxon>Bacillati</taxon>
        <taxon>Actinomycetota</taxon>
        <taxon>Actinomycetes</taxon>
        <taxon>Mycobacteriales</taxon>
        <taxon>Corynebacteriaceae</taxon>
        <taxon>Corynebacterium</taxon>
    </lineage>
</organism>
<keyword evidence="3" id="KW-1185">Reference proteome</keyword>